<evidence type="ECO:0000256" key="1">
    <source>
        <dbReference type="SAM" id="MobiDB-lite"/>
    </source>
</evidence>
<dbReference type="InterPro" id="IPR010736">
    <property type="entry name" value="SHIPPO-rpt"/>
</dbReference>
<sequence>MTSTATIYRVTEKDWVPGPAQYHVPGDFGNGLKYSIGHRQTSKSARGPGYENIPTTIGEGLKYSLSSRPKDQNKFVTPAPTYVPPSIGTGAPSSSFHQRTGGSARSVSPGPKYDVRPPNGGHQYTLKARRFWDEDGKPYSPGPGGYNPEYENVLPSPRRTQILNVIKRKEGNDTPGPKYEIDRSLASQPASFHQRIDMKKKDWVPGPGKYEPEKHQGTESPSYSPSYSLRSRIDTPQDVIKAPYQAVPSKIGEGLKYSLSSRPKDPKRQATPGPNYQPPKFGSDAIKCSLSSKYDRKRDSSTPGPGQYKVEVPNEGRKWTMKARNFKDGQKNVGPGSGAYMPNYEKVLPSARKSTILERFHQKKETPGPGYYDLGSTFSQPKITIGRKENLAVRPGVG</sequence>
<dbReference type="InterPro" id="IPR051291">
    <property type="entry name" value="CIMAP"/>
</dbReference>
<feature type="compositionally biased region" description="Polar residues" evidence="1">
    <location>
        <begin position="91"/>
        <end position="106"/>
    </location>
</feature>
<accession>A0ABR2HW25</accession>
<feature type="region of interest" description="Disordered" evidence="1">
    <location>
        <begin position="168"/>
        <end position="316"/>
    </location>
</feature>
<dbReference type="PANTHER" id="PTHR21580">
    <property type="entry name" value="SHIPPO-1-RELATED"/>
    <property type="match status" value="1"/>
</dbReference>
<dbReference type="Pfam" id="PF07004">
    <property type="entry name" value="SHIPPO-rpt"/>
    <property type="match status" value="3"/>
</dbReference>
<protein>
    <submittedName>
        <fullName evidence="2">Outer dense fiber protein 3-like protein 2</fullName>
    </submittedName>
</protein>
<feature type="compositionally biased region" description="Basic and acidic residues" evidence="1">
    <location>
        <begin position="194"/>
        <end position="203"/>
    </location>
</feature>
<name>A0ABR2HW25_9EUKA</name>
<dbReference type="EMBL" id="JAPFFF010000021">
    <property type="protein sequence ID" value="KAK8853852.1"/>
    <property type="molecule type" value="Genomic_DNA"/>
</dbReference>
<evidence type="ECO:0000313" key="2">
    <source>
        <dbReference type="EMBL" id="KAK8853852.1"/>
    </source>
</evidence>
<feature type="region of interest" description="Disordered" evidence="1">
    <location>
        <begin position="62"/>
        <end position="120"/>
    </location>
</feature>
<gene>
    <name evidence="2" type="ORF">M9Y10_016395</name>
</gene>
<comment type="caution">
    <text evidence="2">The sequence shown here is derived from an EMBL/GenBank/DDBJ whole genome shotgun (WGS) entry which is preliminary data.</text>
</comment>
<proteinExistence type="predicted"/>
<evidence type="ECO:0000313" key="3">
    <source>
        <dbReference type="Proteomes" id="UP001470230"/>
    </source>
</evidence>
<reference evidence="2 3" key="1">
    <citation type="submission" date="2024-04" db="EMBL/GenBank/DDBJ databases">
        <title>Tritrichomonas musculus Genome.</title>
        <authorList>
            <person name="Alves-Ferreira E."/>
            <person name="Grigg M."/>
            <person name="Lorenzi H."/>
            <person name="Galac M."/>
        </authorList>
    </citation>
    <scope>NUCLEOTIDE SEQUENCE [LARGE SCALE GENOMIC DNA]</scope>
    <source>
        <strain evidence="2 3">EAF2021</strain>
    </source>
</reference>
<dbReference type="Proteomes" id="UP001470230">
    <property type="component" value="Unassembled WGS sequence"/>
</dbReference>
<feature type="compositionally biased region" description="Low complexity" evidence="1">
    <location>
        <begin position="220"/>
        <end position="230"/>
    </location>
</feature>
<organism evidence="2 3">
    <name type="scientific">Tritrichomonas musculus</name>
    <dbReference type="NCBI Taxonomy" id="1915356"/>
    <lineage>
        <taxon>Eukaryota</taxon>
        <taxon>Metamonada</taxon>
        <taxon>Parabasalia</taxon>
        <taxon>Tritrichomonadida</taxon>
        <taxon>Tritrichomonadidae</taxon>
        <taxon>Tritrichomonas</taxon>
    </lineage>
</organism>
<dbReference type="PANTHER" id="PTHR21580:SF28">
    <property type="entry name" value="BOREALIN N-TERMINAL DOMAIN-CONTAINING PROTEIN-RELATED"/>
    <property type="match status" value="1"/>
</dbReference>
<keyword evidence="3" id="KW-1185">Reference proteome</keyword>